<accession>A0ABV5ZXW9</accession>
<feature type="region of interest" description="Disordered" evidence="1">
    <location>
        <begin position="842"/>
        <end position="864"/>
    </location>
</feature>
<keyword evidence="2" id="KW-0732">Signal</keyword>
<evidence type="ECO:0000256" key="1">
    <source>
        <dbReference type="SAM" id="MobiDB-lite"/>
    </source>
</evidence>
<organism evidence="3 4">
    <name type="scientific">Allokutzneria oryzae</name>
    <dbReference type="NCBI Taxonomy" id="1378989"/>
    <lineage>
        <taxon>Bacteria</taxon>
        <taxon>Bacillati</taxon>
        <taxon>Actinomycetota</taxon>
        <taxon>Actinomycetes</taxon>
        <taxon>Pseudonocardiales</taxon>
        <taxon>Pseudonocardiaceae</taxon>
        <taxon>Allokutzneria</taxon>
    </lineage>
</organism>
<dbReference type="Pfam" id="PF11175">
    <property type="entry name" value="DUF2961"/>
    <property type="match status" value="1"/>
</dbReference>
<comment type="caution">
    <text evidence="3">The sequence shown here is derived from an EMBL/GenBank/DDBJ whole genome shotgun (WGS) entry which is preliminary data.</text>
</comment>
<reference evidence="3 4" key="1">
    <citation type="submission" date="2024-09" db="EMBL/GenBank/DDBJ databases">
        <authorList>
            <person name="Sun Q."/>
            <person name="Mori K."/>
        </authorList>
    </citation>
    <scope>NUCLEOTIDE SEQUENCE [LARGE SCALE GENOMIC DNA]</scope>
    <source>
        <strain evidence="3 4">TBRC 7907</strain>
    </source>
</reference>
<feature type="signal peptide" evidence="2">
    <location>
        <begin position="1"/>
        <end position="23"/>
    </location>
</feature>
<dbReference type="Gene3D" id="2.60.120.1390">
    <property type="match status" value="3"/>
</dbReference>
<evidence type="ECO:0000256" key="2">
    <source>
        <dbReference type="SAM" id="SignalP"/>
    </source>
</evidence>
<dbReference type="InterPro" id="IPR021345">
    <property type="entry name" value="DUF2961"/>
</dbReference>
<keyword evidence="4" id="KW-1185">Reference proteome</keyword>
<dbReference type="GO" id="GO:0016787">
    <property type="term" value="F:hydrolase activity"/>
    <property type="evidence" value="ECO:0007669"/>
    <property type="project" value="UniProtKB-KW"/>
</dbReference>
<evidence type="ECO:0000313" key="4">
    <source>
        <dbReference type="Proteomes" id="UP001589693"/>
    </source>
</evidence>
<protein>
    <submittedName>
        <fullName evidence="3">Glycoside hydrolase family 172 protein</fullName>
    </submittedName>
</protein>
<evidence type="ECO:0000313" key="3">
    <source>
        <dbReference type="EMBL" id="MFB9905752.1"/>
    </source>
</evidence>
<name>A0ABV5ZXW9_9PSEU</name>
<sequence>MSRLSALLAAAAVALGAAPAVSAQTAAPSGDKGPVGWATYRQLDGMATLRGGSETRQFSSYDRTGRNNDGFDGEFSCLRTTEGNCVIAERAGAGEIESMWFTRDGGVVTKTGWIKVELDGKTVLKAPLQDVVDGKLGAPFVWPLVGNRDDTSGGVVVKVPMPFRKSMRVTTQHNPLFHHVVYRTFADADGVPEFNPKDPATDVITRLRAVGVTDPKPAKPGATTRRSTVDIEPGATARVAELTGPAQISQLRVRLPQVIASPAVSDDGRAYGAGGSSTFTAAVHPENSGVRLTRRYDPEVEKQRAKVLVDGVIAGQWYHESKVGPLTWADQSIDIAPELTAGKSKLAIRNEFVSSDVDFNEFRYDVHSLVDGTWVRTDVMDLGPHHRGEEAVHGYRVEKQQWQGRRSFYYPVDAGQVAASDDVLTGARLRISFDGATTVDAPIGEFFGSGLGEFDVRSLMFAMDPTKDGWYTSWWPMPFARRAVVEIVNGSGVRIPGASVELTSAPDSTIAERLRPNGSLGYFNATHRQGATEKDKDWIVMDTSGRGVFYGMAHTMRGKLPLTTDIPRLYLEGDERVYADGLLTPIQHGTGTEDFYEAGWYFHNGSFAMPLAGNPAHEVGGDGCRFDCTGAYRLMLPDAIPFNTALRFGIESGPVADVPADYSSTSYWYGQPQATLRTTDRIDVTDAENREQHGYRADKETKAQLTSSFEGDNDHDTVKGPVTSATGPITFTVAVDQKNSGVQLIRTADHTRPYQEVKVMVDGQAVGTWLQATGNAHQRWLQDAFTIPAKVTSGKRALAVTLEPVPGSAPWSASDYHVRSFVAPFDQGRSVAQRIDPAALDWTAPDRGPLVRDSRDPVSTRQGR</sequence>
<feature type="chain" id="PRO_5045533579" evidence="2">
    <location>
        <begin position="24"/>
        <end position="864"/>
    </location>
</feature>
<dbReference type="EMBL" id="JBHLZU010000015">
    <property type="protein sequence ID" value="MFB9905752.1"/>
    <property type="molecule type" value="Genomic_DNA"/>
</dbReference>
<feature type="compositionally biased region" description="Basic and acidic residues" evidence="1">
    <location>
        <begin position="849"/>
        <end position="858"/>
    </location>
</feature>
<keyword evidence="3" id="KW-0378">Hydrolase</keyword>
<dbReference type="Proteomes" id="UP001589693">
    <property type="component" value="Unassembled WGS sequence"/>
</dbReference>
<dbReference type="RefSeq" id="WP_377853078.1">
    <property type="nucleotide sequence ID" value="NZ_JBHLZU010000015.1"/>
</dbReference>
<gene>
    <name evidence="3" type="ORF">ACFFQA_17600</name>
</gene>
<proteinExistence type="predicted"/>